<sequence>MIINNVKTTKYGDVLISGKCKQCKLNIEVVLNEYFEEKHFFCHVCGEFICFEHTTHQTILGNNFWLCSDCFKNFIEIYKPKLDILEKEYTKIYEDWKKHETTQKEQT</sequence>
<accession>A0A1V5ZJH8</accession>
<dbReference type="Proteomes" id="UP000485621">
    <property type="component" value="Unassembled WGS sequence"/>
</dbReference>
<comment type="caution">
    <text evidence="1">The sequence shown here is derived from an EMBL/GenBank/DDBJ whole genome shotgun (WGS) entry which is preliminary data.</text>
</comment>
<protein>
    <submittedName>
        <fullName evidence="1">Uncharacterized protein</fullName>
    </submittedName>
</protein>
<dbReference type="AlphaFoldDB" id="A0A1V5ZJH8"/>
<name>A0A1V5ZJH8_9BACT</name>
<organism evidence="1">
    <name type="scientific">candidate division CPR1 bacterium ADurb.Bin160</name>
    <dbReference type="NCBI Taxonomy" id="1852826"/>
    <lineage>
        <taxon>Bacteria</taxon>
        <taxon>candidate division CPR1</taxon>
    </lineage>
</organism>
<proteinExistence type="predicted"/>
<evidence type="ECO:0000313" key="1">
    <source>
        <dbReference type="EMBL" id="OQB40357.1"/>
    </source>
</evidence>
<dbReference type="EMBL" id="MWDB01000047">
    <property type="protein sequence ID" value="OQB40357.1"/>
    <property type="molecule type" value="Genomic_DNA"/>
</dbReference>
<reference evidence="1" key="1">
    <citation type="submission" date="2017-02" db="EMBL/GenBank/DDBJ databases">
        <title>Delving into the versatile metabolic prowess of the omnipresent phylum Bacteroidetes.</title>
        <authorList>
            <person name="Nobu M.K."/>
            <person name="Mei R."/>
            <person name="Narihiro T."/>
            <person name="Kuroda K."/>
            <person name="Liu W.-T."/>
        </authorList>
    </citation>
    <scope>NUCLEOTIDE SEQUENCE</scope>
    <source>
        <strain evidence="1">ADurb.Bin160</strain>
    </source>
</reference>
<gene>
    <name evidence="1" type="ORF">BWY04_01364</name>
</gene>